<evidence type="ECO:0000313" key="2">
    <source>
        <dbReference type="Proteomes" id="UP000823388"/>
    </source>
</evidence>
<dbReference type="Proteomes" id="UP000823388">
    <property type="component" value="Chromosome 5N"/>
</dbReference>
<name>A0A8T0S365_PANVG</name>
<organism evidence="1 2">
    <name type="scientific">Panicum virgatum</name>
    <name type="common">Blackwell switchgrass</name>
    <dbReference type="NCBI Taxonomy" id="38727"/>
    <lineage>
        <taxon>Eukaryota</taxon>
        <taxon>Viridiplantae</taxon>
        <taxon>Streptophyta</taxon>
        <taxon>Embryophyta</taxon>
        <taxon>Tracheophyta</taxon>
        <taxon>Spermatophyta</taxon>
        <taxon>Magnoliopsida</taxon>
        <taxon>Liliopsida</taxon>
        <taxon>Poales</taxon>
        <taxon>Poaceae</taxon>
        <taxon>PACMAD clade</taxon>
        <taxon>Panicoideae</taxon>
        <taxon>Panicodae</taxon>
        <taxon>Paniceae</taxon>
        <taxon>Panicinae</taxon>
        <taxon>Panicum</taxon>
        <taxon>Panicum sect. Hiantes</taxon>
    </lineage>
</organism>
<keyword evidence="2" id="KW-1185">Reference proteome</keyword>
<comment type="caution">
    <text evidence="1">The sequence shown here is derived from an EMBL/GenBank/DDBJ whole genome shotgun (WGS) entry which is preliminary data.</text>
</comment>
<proteinExistence type="predicted"/>
<reference evidence="1" key="1">
    <citation type="submission" date="2020-05" db="EMBL/GenBank/DDBJ databases">
        <title>WGS assembly of Panicum virgatum.</title>
        <authorList>
            <person name="Lovell J.T."/>
            <person name="Jenkins J."/>
            <person name="Shu S."/>
            <person name="Juenger T.E."/>
            <person name="Schmutz J."/>
        </authorList>
    </citation>
    <scope>NUCLEOTIDE SEQUENCE</scope>
    <source>
        <strain evidence="1">AP13</strain>
    </source>
</reference>
<gene>
    <name evidence="1" type="ORF">PVAP13_5NG170980</name>
</gene>
<evidence type="ECO:0000313" key="1">
    <source>
        <dbReference type="EMBL" id="KAG2593432.1"/>
    </source>
</evidence>
<sequence>MDGISGTRPCRPCYPRSCIRPGAPSSHDLVSRACPFWGRAATPVDPRSRQPPLVSRRRRLAVAASGGLQRWPRAVHRARAGTVFSFFCLSPWMQRTSPIMEAGPGSCSSTVTAACWWSRGEERRARRAEVTWPLPRNAPRP</sequence>
<dbReference type="AlphaFoldDB" id="A0A8T0S365"/>
<accession>A0A8T0S365</accession>
<protein>
    <submittedName>
        <fullName evidence="1">Uncharacterized protein</fullName>
    </submittedName>
</protein>
<dbReference type="EMBL" id="CM029046">
    <property type="protein sequence ID" value="KAG2593432.1"/>
    <property type="molecule type" value="Genomic_DNA"/>
</dbReference>